<comment type="caution">
    <text evidence="5">The sequence shown here is derived from an EMBL/GenBank/DDBJ whole genome shotgun (WGS) entry which is preliminary data.</text>
</comment>
<keyword evidence="2 3" id="KW-0472">Membrane</keyword>
<sequence>MIRKRNQKTRLPWWMGLFSFSLKTSLLCIIFVCSKQFVSAQEIFSIYYPSGDSKLLDDNKQEINKYIFSHDLRKIDSLQVIGYADSTGKKKLNLKLSRKRAEKVKNYLIGILPAKTPVTSLARGEENALRNPNENHRRVEIHLFYGGKRLAEDTTELYEYFGNTKTCFVLSDSVMKNCNIIRFNDGRTNQVILEMEPHLFSNKQVYYTLTKGSQYAKIIKWKLEMSGEGWWRHERYRARIKAADFESYGVLTKKEVRADNNECMVCDKDMSTPLKLKSELLPEVYIMQHVQLRKKIPEGEYLLIVPQDYVSPARSYYFDKNYDQPVEWHTKIGMRNRPYYFAVVPSAYLKNKEWSIYSNRSICLPAGDSLQIAYPLDTLNPHQCLPESRGGLNALEYGLEATFWNYDFRAAAISAYAQYTGTRFEYSLNAGVDLKARIQVMVKTDYLIFSFDPYKQPFIGNANRSMIHDFHPTLAAYAGSNLTFLNDRLQAGLVHALYIGAAYKNNPFSFALDRFYTNVGISTNYLNAGGLNFSLYLQVGVKFKI</sequence>
<dbReference type="InterPro" id="IPR036737">
    <property type="entry name" value="OmpA-like_sf"/>
</dbReference>
<evidence type="ECO:0000256" key="2">
    <source>
        <dbReference type="ARBA" id="ARBA00023136"/>
    </source>
</evidence>
<evidence type="ECO:0000256" key="1">
    <source>
        <dbReference type="ARBA" id="ARBA00004370"/>
    </source>
</evidence>
<dbReference type="OrthoDB" id="9789468at2"/>
<dbReference type="InterPro" id="IPR006664">
    <property type="entry name" value="OMP_bac"/>
</dbReference>
<dbReference type="SUPFAM" id="SSF103088">
    <property type="entry name" value="OmpA-like"/>
    <property type="match status" value="1"/>
</dbReference>
<evidence type="ECO:0000313" key="5">
    <source>
        <dbReference type="EMBL" id="TSJ46499.1"/>
    </source>
</evidence>
<evidence type="ECO:0000259" key="4">
    <source>
        <dbReference type="PROSITE" id="PS51123"/>
    </source>
</evidence>
<reference evidence="5 6" key="1">
    <citation type="submission" date="2019-07" db="EMBL/GenBank/DDBJ databases">
        <authorList>
            <person name="Huq M.A."/>
        </authorList>
    </citation>
    <scope>NUCLEOTIDE SEQUENCE [LARGE SCALE GENOMIC DNA]</scope>
    <source>
        <strain evidence="5 6">MAH-3</strain>
    </source>
</reference>
<comment type="subcellular location">
    <subcellularLocation>
        <location evidence="1">Membrane</location>
    </subcellularLocation>
</comment>
<dbReference type="PRINTS" id="PR01021">
    <property type="entry name" value="OMPADOMAIN"/>
</dbReference>
<proteinExistence type="predicted"/>
<feature type="domain" description="OmpA-like" evidence="4">
    <location>
        <begin position="35"/>
        <end position="147"/>
    </location>
</feature>
<dbReference type="Pfam" id="PF00691">
    <property type="entry name" value="OmpA"/>
    <property type="match status" value="1"/>
</dbReference>
<dbReference type="PROSITE" id="PS51123">
    <property type="entry name" value="OMPA_2"/>
    <property type="match status" value="1"/>
</dbReference>
<dbReference type="Proteomes" id="UP000316008">
    <property type="component" value="Unassembled WGS sequence"/>
</dbReference>
<dbReference type="GO" id="GO:0016020">
    <property type="term" value="C:membrane"/>
    <property type="evidence" value="ECO:0007669"/>
    <property type="project" value="UniProtKB-SubCell"/>
</dbReference>
<dbReference type="InterPro" id="IPR006665">
    <property type="entry name" value="OmpA-like"/>
</dbReference>
<name>A0A556N366_9FLAO</name>
<dbReference type="RefSeq" id="WP_144332036.1">
    <property type="nucleotide sequence ID" value="NZ_VLPL01000002.1"/>
</dbReference>
<evidence type="ECO:0000256" key="3">
    <source>
        <dbReference type="PROSITE-ProRule" id="PRU00473"/>
    </source>
</evidence>
<protein>
    <submittedName>
        <fullName evidence="5">OmpA family protein</fullName>
    </submittedName>
</protein>
<organism evidence="5 6">
    <name type="scientific">Fluviicola chungangensis</name>
    <dbReference type="NCBI Taxonomy" id="2597671"/>
    <lineage>
        <taxon>Bacteria</taxon>
        <taxon>Pseudomonadati</taxon>
        <taxon>Bacteroidota</taxon>
        <taxon>Flavobacteriia</taxon>
        <taxon>Flavobacteriales</taxon>
        <taxon>Crocinitomicaceae</taxon>
        <taxon>Fluviicola</taxon>
    </lineage>
</organism>
<dbReference type="Gene3D" id="3.30.1330.60">
    <property type="entry name" value="OmpA-like domain"/>
    <property type="match status" value="1"/>
</dbReference>
<dbReference type="EMBL" id="VLPL01000002">
    <property type="protein sequence ID" value="TSJ46499.1"/>
    <property type="molecule type" value="Genomic_DNA"/>
</dbReference>
<dbReference type="CDD" id="cd07185">
    <property type="entry name" value="OmpA_C-like"/>
    <property type="match status" value="1"/>
</dbReference>
<keyword evidence="6" id="KW-1185">Reference proteome</keyword>
<evidence type="ECO:0000313" key="6">
    <source>
        <dbReference type="Proteomes" id="UP000316008"/>
    </source>
</evidence>
<accession>A0A556N366</accession>
<gene>
    <name evidence="5" type="ORF">FO442_04890</name>
</gene>
<dbReference type="AlphaFoldDB" id="A0A556N366"/>